<dbReference type="SUPFAM" id="SSF56219">
    <property type="entry name" value="DNase I-like"/>
    <property type="match status" value="1"/>
</dbReference>
<evidence type="ECO:0000313" key="7">
    <source>
        <dbReference type="EMBL" id="KAF0725887.1"/>
    </source>
</evidence>
<evidence type="ECO:0000256" key="5">
    <source>
        <dbReference type="PROSITE-ProRule" id="PRU10141"/>
    </source>
</evidence>
<dbReference type="GO" id="GO:0046856">
    <property type="term" value="P:phosphatidylinositol dephosphorylation"/>
    <property type="evidence" value="ECO:0007669"/>
    <property type="project" value="InterPro"/>
</dbReference>
<sequence length="730" mass="82639">MGTETLTLQEASAFIQQVLSESRLETFNPWNSLVECGHAILHLCLQFHMTKECVRTTGVMVSRIVQAVLDATSPESGDQHYHILAYVFTSLHDYLKATWSASDDIHFNPDDESTWLGRGASATVYLGKYQDKFVAVKKFKPTSRSSSNSMDLERAIRKEIKAWRSVSHEPFILTLIGVCTKVTSPLLVSEYCPDTITRYVYMHPEKIVSVVYQLALGIRTLHKYGVILRDLNGRNVMVREDGSVAIADFGLSRSTESVLTEYSNTRNFVGTLNWMSPEQRFSPRKVSVQSDIWSFGMTVWQLLSDDTPYRGYSPEEIEEAIKSEDERPERPENLSEGNEFLWHLAQECWKLDPKQRPTSAQIVDALECHYRVGGGQSVQRPNREDSVTAKTNMRKLYEESLDDDFVYGNQVLAESSQNGMSSSLEASALNTLSAPSVSSWMDVDRHSSKHAADTYYENDWTTFEPAAIQSELFSLVVTVRKGKPVVSSDVSSACKSVRQCLADRDNEFQNEEITIWMGTWYLGESDLSNIPNGATDRMIKSFAPLGHDLYVLSIQDALNESVFNSTLQYLNSQGRAYYRLDLRNDQFLFPNKTASVNAMFDSIHSRAQGFRLLKKATVLAVIVAEDRRSNVSLLRAAVHKFNLVSGTRGGVAVALKVNQETLCFVNCNLDSDWTPDVRRKRIRQLHRKLAQDMGHASFDLTEQFHHLFWMGHLGHRTKRKLSSPGEPCHR</sequence>
<dbReference type="VEuPathDB" id="FungiDB:AeMF1_018715"/>
<dbReference type="InterPro" id="IPR001245">
    <property type="entry name" value="Ser-Thr/Tyr_kinase_cat_dom"/>
</dbReference>
<dbReference type="PANTHER" id="PTHR44329:SF288">
    <property type="entry name" value="MITOGEN-ACTIVATED PROTEIN KINASE KINASE KINASE 20"/>
    <property type="match status" value="1"/>
</dbReference>
<reference evidence="7 8" key="1">
    <citation type="submission" date="2019-07" db="EMBL/GenBank/DDBJ databases">
        <title>Genomics analysis of Aphanomyces spp. identifies a new class of oomycete effector associated with host adaptation.</title>
        <authorList>
            <person name="Gaulin E."/>
        </authorList>
    </citation>
    <scope>NUCLEOTIDE SEQUENCE [LARGE SCALE GENOMIC DNA]</scope>
    <source>
        <strain evidence="7 8">ATCC 201684</strain>
    </source>
</reference>
<feature type="binding site" evidence="5">
    <location>
        <position position="138"/>
    </location>
    <ligand>
        <name>ATP</name>
        <dbReference type="ChEBI" id="CHEBI:30616"/>
    </ligand>
</feature>
<keyword evidence="1" id="KW-0808">Transferase</keyword>
<dbReference type="AlphaFoldDB" id="A0A6G0WEU3"/>
<keyword evidence="4 5" id="KW-0067">ATP-binding</keyword>
<dbReference type="SUPFAM" id="SSF56112">
    <property type="entry name" value="Protein kinase-like (PK-like)"/>
    <property type="match status" value="1"/>
</dbReference>
<dbReference type="PROSITE" id="PS00107">
    <property type="entry name" value="PROTEIN_KINASE_ATP"/>
    <property type="match status" value="1"/>
</dbReference>
<dbReference type="GO" id="GO:0016791">
    <property type="term" value="F:phosphatase activity"/>
    <property type="evidence" value="ECO:0007669"/>
    <property type="project" value="InterPro"/>
</dbReference>
<dbReference type="Pfam" id="PF07714">
    <property type="entry name" value="PK_Tyr_Ser-Thr"/>
    <property type="match status" value="1"/>
</dbReference>
<dbReference type="PROSITE" id="PS50011">
    <property type="entry name" value="PROTEIN_KINASE_DOM"/>
    <property type="match status" value="1"/>
</dbReference>
<protein>
    <recommendedName>
        <fullName evidence="6">Protein kinase domain-containing protein</fullName>
    </recommendedName>
</protein>
<keyword evidence="8" id="KW-1185">Reference proteome</keyword>
<feature type="domain" description="Protein kinase" evidence="6">
    <location>
        <begin position="110"/>
        <end position="372"/>
    </location>
</feature>
<dbReference type="InterPro" id="IPR017441">
    <property type="entry name" value="Protein_kinase_ATP_BS"/>
</dbReference>
<dbReference type="InterPro" id="IPR000300">
    <property type="entry name" value="IPPc"/>
</dbReference>
<dbReference type="InterPro" id="IPR000719">
    <property type="entry name" value="Prot_kinase_dom"/>
</dbReference>
<dbReference type="InterPro" id="IPR051681">
    <property type="entry name" value="Ser/Thr_Kinases-Pseudokinases"/>
</dbReference>
<dbReference type="Pfam" id="PF22669">
    <property type="entry name" value="Exo_endo_phos2"/>
    <property type="match status" value="1"/>
</dbReference>
<dbReference type="InterPro" id="IPR011009">
    <property type="entry name" value="Kinase-like_dom_sf"/>
</dbReference>
<proteinExistence type="predicted"/>
<dbReference type="Proteomes" id="UP000481153">
    <property type="component" value="Unassembled WGS sequence"/>
</dbReference>
<dbReference type="Gene3D" id="3.60.10.10">
    <property type="entry name" value="Endonuclease/exonuclease/phosphatase"/>
    <property type="match status" value="1"/>
</dbReference>
<keyword evidence="3" id="KW-0418">Kinase</keyword>
<evidence type="ECO:0000256" key="4">
    <source>
        <dbReference type="ARBA" id="ARBA00022840"/>
    </source>
</evidence>
<organism evidence="7 8">
    <name type="scientific">Aphanomyces euteiches</name>
    <dbReference type="NCBI Taxonomy" id="100861"/>
    <lineage>
        <taxon>Eukaryota</taxon>
        <taxon>Sar</taxon>
        <taxon>Stramenopiles</taxon>
        <taxon>Oomycota</taxon>
        <taxon>Saprolegniomycetes</taxon>
        <taxon>Saprolegniales</taxon>
        <taxon>Verrucalvaceae</taxon>
        <taxon>Aphanomyces</taxon>
    </lineage>
</organism>
<dbReference type="InterPro" id="IPR036691">
    <property type="entry name" value="Endo/exonu/phosph_ase_sf"/>
</dbReference>
<dbReference type="GO" id="GO:0005524">
    <property type="term" value="F:ATP binding"/>
    <property type="evidence" value="ECO:0007669"/>
    <property type="project" value="UniProtKB-UniRule"/>
</dbReference>
<dbReference type="EMBL" id="VJMJ01000231">
    <property type="protein sequence ID" value="KAF0725887.1"/>
    <property type="molecule type" value="Genomic_DNA"/>
</dbReference>
<keyword evidence="2 5" id="KW-0547">Nucleotide-binding</keyword>
<name>A0A6G0WEU3_9STRA</name>
<accession>A0A6G0WEU3</accession>
<evidence type="ECO:0000256" key="2">
    <source>
        <dbReference type="ARBA" id="ARBA00022741"/>
    </source>
</evidence>
<evidence type="ECO:0000259" key="6">
    <source>
        <dbReference type="PROSITE" id="PS50011"/>
    </source>
</evidence>
<gene>
    <name evidence="7" type="ORF">Ae201684_015738</name>
</gene>
<dbReference type="Gene3D" id="1.10.510.10">
    <property type="entry name" value="Transferase(Phosphotransferase) domain 1"/>
    <property type="match status" value="1"/>
</dbReference>
<evidence type="ECO:0000256" key="1">
    <source>
        <dbReference type="ARBA" id="ARBA00022679"/>
    </source>
</evidence>
<dbReference type="PANTHER" id="PTHR44329">
    <property type="entry name" value="SERINE/THREONINE-PROTEIN KINASE TNNI3K-RELATED"/>
    <property type="match status" value="1"/>
</dbReference>
<evidence type="ECO:0000256" key="3">
    <source>
        <dbReference type="ARBA" id="ARBA00022777"/>
    </source>
</evidence>
<evidence type="ECO:0000313" key="8">
    <source>
        <dbReference type="Proteomes" id="UP000481153"/>
    </source>
</evidence>
<dbReference type="GO" id="GO:0004674">
    <property type="term" value="F:protein serine/threonine kinase activity"/>
    <property type="evidence" value="ECO:0007669"/>
    <property type="project" value="TreeGrafter"/>
</dbReference>
<dbReference type="Gene3D" id="3.30.200.20">
    <property type="entry name" value="Phosphorylase Kinase, domain 1"/>
    <property type="match status" value="1"/>
</dbReference>
<comment type="caution">
    <text evidence="7">The sequence shown here is derived from an EMBL/GenBank/DDBJ whole genome shotgun (WGS) entry which is preliminary data.</text>
</comment>